<proteinExistence type="predicted"/>
<dbReference type="AlphaFoldDB" id="A0A845GD29"/>
<evidence type="ECO:0000313" key="1">
    <source>
        <dbReference type="EMBL" id="MYM92523.1"/>
    </source>
</evidence>
<comment type="caution">
    <text evidence="1">The sequence shown here is derived from an EMBL/GenBank/DDBJ whole genome shotgun (WGS) entry which is preliminary data.</text>
</comment>
<reference evidence="1" key="1">
    <citation type="submission" date="2019-12" db="EMBL/GenBank/DDBJ databases">
        <title>Novel species isolated from a subtropical stream in China.</title>
        <authorList>
            <person name="Lu H."/>
        </authorList>
    </citation>
    <scope>NUCLEOTIDE SEQUENCE [LARGE SCALE GENOMIC DNA]</scope>
    <source>
        <strain evidence="1">FT81W</strain>
    </source>
</reference>
<dbReference type="Proteomes" id="UP000447355">
    <property type="component" value="Unassembled WGS sequence"/>
</dbReference>
<accession>A0A845GD29</accession>
<protein>
    <submittedName>
        <fullName evidence="1">Uncharacterized protein</fullName>
    </submittedName>
</protein>
<dbReference type="EMBL" id="WWCX01000001">
    <property type="protein sequence ID" value="MYM92523.1"/>
    <property type="molecule type" value="Genomic_DNA"/>
</dbReference>
<name>A0A845GD29_9BURK</name>
<organism evidence="1 2">
    <name type="scientific">Duganella vulcania</name>
    <dbReference type="NCBI Taxonomy" id="2692166"/>
    <lineage>
        <taxon>Bacteria</taxon>
        <taxon>Pseudomonadati</taxon>
        <taxon>Pseudomonadota</taxon>
        <taxon>Betaproteobacteria</taxon>
        <taxon>Burkholderiales</taxon>
        <taxon>Oxalobacteraceae</taxon>
        <taxon>Telluria group</taxon>
        <taxon>Duganella</taxon>
    </lineage>
</organism>
<evidence type="ECO:0000313" key="2">
    <source>
        <dbReference type="Proteomes" id="UP000447355"/>
    </source>
</evidence>
<dbReference type="RefSeq" id="WP_161081788.1">
    <property type="nucleotide sequence ID" value="NZ_WWCX01000001.1"/>
</dbReference>
<gene>
    <name evidence="1" type="ORF">GTP90_01455</name>
</gene>
<sequence length="136" mass="15165">MMAISPGQNVSAEHLRAAARGEERLMSWIHDGTLLLVDKVEAAWSVNRQTVDAAREEGEIFSVWVRDQHWYPAEALKFKREDLAAINRKLGEIDPSSKLLFLLHKHGAVGGMTPLDAVANRKLGDLLRLAAEWGRA</sequence>